<evidence type="ECO:0000256" key="1">
    <source>
        <dbReference type="SAM" id="MobiDB-lite"/>
    </source>
</evidence>
<evidence type="ECO:0000313" key="4">
    <source>
        <dbReference type="Proteomes" id="UP000676885"/>
    </source>
</evidence>
<reference evidence="3 4" key="1">
    <citation type="submission" date="2021-05" db="EMBL/GenBank/DDBJ databases">
        <title>Novel species in genus Arthrobacter.</title>
        <authorList>
            <person name="Zhang G."/>
        </authorList>
    </citation>
    <scope>NUCLEOTIDE SEQUENCE [LARGE SCALE GENOMIC DNA]</scope>
    <source>
        <strain evidence="4">zg-ZUI227</strain>
    </source>
</reference>
<accession>A0A975M5J7</accession>
<evidence type="ECO:0000313" key="3">
    <source>
        <dbReference type="EMBL" id="QWC10029.1"/>
    </source>
</evidence>
<feature type="transmembrane region" description="Helical" evidence="2">
    <location>
        <begin position="16"/>
        <end position="37"/>
    </location>
</feature>
<dbReference type="AlphaFoldDB" id="A0A975M5J7"/>
<gene>
    <name evidence="3" type="ORF">KKR91_16560</name>
</gene>
<feature type="compositionally biased region" description="Basic and acidic residues" evidence="1">
    <location>
        <begin position="121"/>
        <end position="131"/>
    </location>
</feature>
<keyword evidence="2" id="KW-0812">Transmembrane</keyword>
<dbReference type="RefSeq" id="WP_210227217.1">
    <property type="nucleotide sequence ID" value="NZ_CP076022.1"/>
</dbReference>
<name>A0A975M5J7_9MICC</name>
<feature type="transmembrane region" description="Helical" evidence="2">
    <location>
        <begin position="49"/>
        <end position="74"/>
    </location>
</feature>
<dbReference type="Proteomes" id="UP000676885">
    <property type="component" value="Chromosome"/>
</dbReference>
<proteinExistence type="predicted"/>
<feature type="compositionally biased region" description="Low complexity" evidence="1">
    <location>
        <begin position="82"/>
        <end position="95"/>
    </location>
</feature>
<keyword evidence="2" id="KW-0472">Membrane</keyword>
<organism evidence="3 4">
    <name type="scientific">Arthrobacter jiangjiafuii</name>
    <dbReference type="NCBI Taxonomy" id="2817475"/>
    <lineage>
        <taxon>Bacteria</taxon>
        <taxon>Bacillati</taxon>
        <taxon>Actinomycetota</taxon>
        <taxon>Actinomycetes</taxon>
        <taxon>Micrococcales</taxon>
        <taxon>Micrococcaceae</taxon>
        <taxon>Arthrobacter</taxon>
    </lineage>
</organism>
<evidence type="ECO:0000256" key="2">
    <source>
        <dbReference type="SAM" id="Phobius"/>
    </source>
</evidence>
<dbReference type="EMBL" id="CP076022">
    <property type="protein sequence ID" value="QWC10029.1"/>
    <property type="molecule type" value="Genomic_DNA"/>
</dbReference>
<keyword evidence="4" id="KW-1185">Reference proteome</keyword>
<feature type="compositionally biased region" description="Low complexity" evidence="1">
    <location>
        <begin position="107"/>
        <end position="120"/>
    </location>
</feature>
<feature type="region of interest" description="Disordered" evidence="1">
    <location>
        <begin position="77"/>
        <end position="131"/>
    </location>
</feature>
<dbReference type="KEGG" id="ajg:KKR91_16560"/>
<keyword evidence="2" id="KW-1133">Transmembrane helix</keyword>
<sequence>MDQKLQSLFHSVSPRTAWITMGSCVALWVLCLSGVLTPPLSAPASITLFWFYAMLMLVLASGVAVIGAAAALLVRRRRAQESPESQESQESPESQDPVPHQDGHAGQGQQDGQDQLADLGRMLDDPDRGAR</sequence>
<protein>
    <submittedName>
        <fullName evidence="3">Uncharacterized protein</fullName>
    </submittedName>
</protein>